<feature type="compositionally biased region" description="Basic and acidic residues" evidence="2">
    <location>
        <begin position="197"/>
        <end position="208"/>
    </location>
</feature>
<reference evidence="4" key="1">
    <citation type="journal article" date="2019" name="Sci. Rep.">
        <title>Draft genome of Tanacetum cinerariifolium, the natural source of mosquito coil.</title>
        <authorList>
            <person name="Yamashiro T."/>
            <person name="Shiraishi A."/>
            <person name="Satake H."/>
            <person name="Nakayama K."/>
        </authorList>
    </citation>
    <scope>NUCLEOTIDE SEQUENCE</scope>
</reference>
<evidence type="ECO:0000313" key="4">
    <source>
        <dbReference type="EMBL" id="GEU81534.1"/>
    </source>
</evidence>
<feature type="compositionally biased region" description="Basic residues" evidence="2">
    <location>
        <begin position="555"/>
        <end position="567"/>
    </location>
</feature>
<dbReference type="EMBL" id="BKCJ010008302">
    <property type="protein sequence ID" value="GEU81534.1"/>
    <property type="molecule type" value="Genomic_DNA"/>
</dbReference>
<dbReference type="GO" id="GO:0003676">
    <property type="term" value="F:nucleic acid binding"/>
    <property type="evidence" value="ECO:0007669"/>
    <property type="project" value="InterPro"/>
</dbReference>
<feature type="region of interest" description="Disordered" evidence="2">
    <location>
        <begin position="542"/>
        <end position="573"/>
    </location>
</feature>
<dbReference type="SMART" id="SM00343">
    <property type="entry name" value="ZnF_C2HC"/>
    <property type="match status" value="2"/>
</dbReference>
<dbReference type="AlphaFoldDB" id="A0A6L2NAG5"/>
<proteinExistence type="predicted"/>
<dbReference type="Gene3D" id="4.10.60.10">
    <property type="entry name" value="Zinc finger, CCHC-type"/>
    <property type="match status" value="2"/>
</dbReference>
<gene>
    <name evidence="4" type="ORF">Tci_053512</name>
</gene>
<dbReference type="PANTHER" id="PTHR11439">
    <property type="entry name" value="GAG-POL-RELATED RETROTRANSPOSON"/>
    <property type="match status" value="1"/>
</dbReference>
<evidence type="ECO:0000256" key="2">
    <source>
        <dbReference type="SAM" id="MobiDB-lite"/>
    </source>
</evidence>
<dbReference type="SUPFAM" id="SSF57756">
    <property type="entry name" value="Retrovirus zinc finger-like domains"/>
    <property type="match status" value="2"/>
</dbReference>
<dbReference type="InterPro" id="IPR001878">
    <property type="entry name" value="Znf_CCHC"/>
</dbReference>
<evidence type="ECO:0000259" key="3">
    <source>
        <dbReference type="PROSITE" id="PS50158"/>
    </source>
</evidence>
<accession>A0A6L2NAG5</accession>
<dbReference type="InterPro" id="IPR036875">
    <property type="entry name" value="Znf_CCHC_sf"/>
</dbReference>
<dbReference type="Pfam" id="PF00098">
    <property type="entry name" value="zf-CCHC"/>
    <property type="match status" value="1"/>
</dbReference>
<feature type="domain" description="CCHC-type" evidence="3">
    <location>
        <begin position="930"/>
        <end position="945"/>
    </location>
</feature>
<dbReference type="PANTHER" id="PTHR11439:SF486">
    <property type="entry name" value="RLK (RECEPTOR-LIKE KINASE) PROTEIN, PUTATIVE-RELATED"/>
    <property type="match status" value="1"/>
</dbReference>
<protein>
    <submittedName>
        <fullName evidence="4">Retrotransposon protein, putative, unclassified</fullName>
    </submittedName>
</protein>
<dbReference type="PROSITE" id="PS50158">
    <property type="entry name" value="ZF_CCHC"/>
    <property type="match status" value="1"/>
</dbReference>
<dbReference type="CDD" id="cd09272">
    <property type="entry name" value="RNase_HI_RT_Ty1"/>
    <property type="match status" value="1"/>
</dbReference>
<evidence type="ECO:0000256" key="1">
    <source>
        <dbReference type="PROSITE-ProRule" id="PRU00047"/>
    </source>
</evidence>
<keyword evidence="1" id="KW-0479">Metal-binding</keyword>
<organism evidence="4">
    <name type="scientific">Tanacetum cinerariifolium</name>
    <name type="common">Dalmatian daisy</name>
    <name type="synonym">Chrysanthemum cinerariifolium</name>
    <dbReference type="NCBI Taxonomy" id="118510"/>
    <lineage>
        <taxon>Eukaryota</taxon>
        <taxon>Viridiplantae</taxon>
        <taxon>Streptophyta</taxon>
        <taxon>Embryophyta</taxon>
        <taxon>Tracheophyta</taxon>
        <taxon>Spermatophyta</taxon>
        <taxon>Magnoliopsida</taxon>
        <taxon>eudicotyledons</taxon>
        <taxon>Gunneridae</taxon>
        <taxon>Pentapetalae</taxon>
        <taxon>asterids</taxon>
        <taxon>campanulids</taxon>
        <taxon>Asterales</taxon>
        <taxon>Asteraceae</taxon>
        <taxon>Asteroideae</taxon>
        <taxon>Anthemideae</taxon>
        <taxon>Anthemidinae</taxon>
        <taxon>Tanacetum</taxon>
    </lineage>
</organism>
<feature type="region of interest" description="Disordered" evidence="2">
    <location>
        <begin position="177"/>
        <end position="208"/>
    </location>
</feature>
<keyword evidence="1" id="KW-0862">Zinc</keyword>
<keyword evidence="1" id="KW-0863">Zinc-finger</keyword>
<name>A0A6L2NAG5_TANCI</name>
<sequence length="1148" mass="131559">MHNNIMAAGSRDRPPVIATGRYAQWRSRFLRYIDTRPNGDALRNAFLKLRKCRKLSEGYNKVNPSTFKMSRQTYFGIATMQVNVQFLQQLQPEWSRFVMIVKQQHKLDEVSYHKLFDILKQYQKEVNELHAERIARNANPLALVATDQPNQDLYYQTPKPHKPYAPTSKASILTRSHATTRNKGKEIAKPITPPYESDSKEDSDPEQAQRYKDMQKKLVLIAKYFKRSTNLLTTTLELLQTLETRMARVNVGSPVVQQSRIHCFNYKEFGHFAKECRKPKRVKDSAYHKEKMLLCKQAEKDVPLQADYMAKIQEVPKADSGTNSEPLEQVQYNDEYNVFANMNQHCEKSKSTNERDALANLIANFKLDVDGNKKIQKQLKKANTSLAHELEQYKSILAKTSKTLKESNSVRDSCLVALQTKQTEFEKYKACNDRTVDYDKLERVNHKTNVSRPQHRRAQIKDKFVPNNSQVKLKKTEVEDHPRIPSISNKTKSVTACNDSLNSRTSNVNAVCATCGKCLIDLNHFACVTKMLNDVNARTKKPNVMPISTRNPKSQAKKSVAKPRKKTVASETTTQKSKSYYRMLHEKTSKTWTWWIEQQCPSDTTVLSQQELDLLFGPLYDEFFNADTTVLSQQELDLLFGPLYDEFFNAGLQIRQSPRGIFINQAKYALEILKKHGMEKGQSIGTPMATKPKLDADLSGKIVDQTDYRSKIRSLMYLTSSRPDTVQASAIEISCNLVQHSRIKHIHTRYHFIKEQVEDGIIELYFVKTEYQLADMFTKALLEDMFKYLVRRIVEENEVTKPKKYSELSTTEAIQADCDVKATNIILQGLPPEVYALYASQAQSSTPLSITYPSNDFQSSVNHSVYNLSSSIPQVEYAPSVHQQSEFSQPDTGLVVPVFQKETNSLTAGMSRQYTSRPSGTLGKQRVIVCYNCKGEGHMSKQCKKPKRKRDEAWFKDKVRILKEQDNVDKASESYAQSLEIDNLKHTISKHLKEKESLVQMKQKDPMMSEKKVNTKPVDYATLNQLSQDFETRFVPQTELSAEQAFWAQNSGNSAESNLSSSTTIVEVLKELPKVSMVNSSLEKLKFHLASFDMVFKERTTATAITEGMWGFEHTKACFRDEVIQFLKALKELFNSFDQFLIDELTEV</sequence>
<dbReference type="GO" id="GO:0008270">
    <property type="term" value="F:zinc ion binding"/>
    <property type="evidence" value="ECO:0007669"/>
    <property type="project" value="UniProtKB-KW"/>
</dbReference>
<comment type="caution">
    <text evidence="4">The sequence shown here is derived from an EMBL/GenBank/DDBJ whole genome shotgun (WGS) entry which is preliminary data.</text>
</comment>